<dbReference type="Pfam" id="PF01047">
    <property type="entry name" value="MarR"/>
    <property type="match status" value="1"/>
</dbReference>
<dbReference type="RefSeq" id="WP_119927508.1">
    <property type="nucleotide sequence ID" value="NZ_QZEY01000005.1"/>
</dbReference>
<reference evidence="2 3" key="1">
    <citation type="submission" date="2018-09" db="EMBL/GenBank/DDBJ databases">
        <title>YIM 75507 draft genome.</title>
        <authorList>
            <person name="Tang S."/>
            <person name="Feng Y."/>
        </authorList>
    </citation>
    <scope>NUCLEOTIDE SEQUENCE [LARGE SCALE GENOMIC DNA]</scope>
    <source>
        <strain evidence="2 3">YIM 75507</strain>
    </source>
</reference>
<feature type="domain" description="HTH marR-type" evidence="1">
    <location>
        <begin position="15"/>
        <end position="147"/>
    </location>
</feature>
<dbReference type="EMBL" id="QZEY01000005">
    <property type="protein sequence ID" value="RJL32190.1"/>
    <property type="molecule type" value="Genomic_DNA"/>
</dbReference>
<accession>A0A3A4B497</accession>
<evidence type="ECO:0000313" key="2">
    <source>
        <dbReference type="EMBL" id="RJL32190.1"/>
    </source>
</evidence>
<proteinExistence type="predicted"/>
<keyword evidence="3" id="KW-1185">Reference proteome</keyword>
<evidence type="ECO:0000259" key="1">
    <source>
        <dbReference type="PROSITE" id="PS50995"/>
    </source>
</evidence>
<dbReference type="PANTHER" id="PTHR33164">
    <property type="entry name" value="TRANSCRIPTIONAL REGULATOR, MARR FAMILY"/>
    <property type="match status" value="1"/>
</dbReference>
<sequence>MAAEKLRTEQHAGAMGCLGFTLARLGLAVNARMQAAMSVTGLKPRQCLALLHLSESGAMSQLSLAKALQVDPSVLVSILNELERRELARRRREPSDRRRHIVELTERGREVVSVVERSVSEVERELFAGLSPAERVLLTDMLSRIAPDDPVDCEED</sequence>
<gene>
    <name evidence="2" type="ORF">D5H75_17485</name>
</gene>
<organism evidence="2 3">
    <name type="scientific">Bailinhaonella thermotolerans</name>
    <dbReference type="NCBI Taxonomy" id="1070861"/>
    <lineage>
        <taxon>Bacteria</taxon>
        <taxon>Bacillati</taxon>
        <taxon>Actinomycetota</taxon>
        <taxon>Actinomycetes</taxon>
        <taxon>Streptosporangiales</taxon>
        <taxon>Streptosporangiaceae</taxon>
        <taxon>Bailinhaonella</taxon>
    </lineage>
</organism>
<protein>
    <submittedName>
        <fullName evidence="2">MarR family transcriptional regulator</fullName>
    </submittedName>
</protein>
<evidence type="ECO:0000313" key="3">
    <source>
        <dbReference type="Proteomes" id="UP000265768"/>
    </source>
</evidence>
<comment type="caution">
    <text evidence="2">The sequence shown here is derived from an EMBL/GenBank/DDBJ whole genome shotgun (WGS) entry which is preliminary data.</text>
</comment>
<dbReference type="GO" id="GO:0003700">
    <property type="term" value="F:DNA-binding transcription factor activity"/>
    <property type="evidence" value="ECO:0007669"/>
    <property type="project" value="InterPro"/>
</dbReference>
<dbReference type="PROSITE" id="PS50995">
    <property type="entry name" value="HTH_MARR_2"/>
    <property type="match status" value="1"/>
</dbReference>
<dbReference type="PRINTS" id="PR00598">
    <property type="entry name" value="HTHMARR"/>
</dbReference>
<dbReference type="PANTHER" id="PTHR33164:SF43">
    <property type="entry name" value="HTH-TYPE TRANSCRIPTIONAL REPRESSOR YETL"/>
    <property type="match status" value="1"/>
</dbReference>
<dbReference type="Proteomes" id="UP000265768">
    <property type="component" value="Unassembled WGS sequence"/>
</dbReference>
<dbReference type="InterPro" id="IPR036390">
    <property type="entry name" value="WH_DNA-bd_sf"/>
</dbReference>
<dbReference type="InterPro" id="IPR036388">
    <property type="entry name" value="WH-like_DNA-bd_sf"/>
</dbReference>
<name>A0A3A4B497_9ACTN</name>
<dbReference type="InterPro" id="IPR000835">
    <property type="entry name" value="HTH_MarR-typ"/>
</dbReference>
<dbReference type="Gene3D" id="1.10.10.10">
    <property type="entry name" value="Winged helix-like DNA-binding domain superfamily/Winged helix DNA-binding domain"/>
    <property type="match status" value="1"/>
</dbReference>
<dbReference type="AlphaFoldDB" id="A0A3A4B497"/>
<dbReference type="SMART" id="SM00347">
    <property type="entry name" value="HTH_MARR"/>
    <property type="match status" value="1"/>
</dbReference>
<dbReference type="GO" id="GO:0006950">
    <property type="term" value="P:response to stress"/>
    <property type="evidence" value="ECO:0007669"/>
    <property type="project" value="TreeGrafter"/>
</dbReference>
<dbReference type="SUPFAM" id="SSF46785">
    <property type="entry name" value="Winged helix' DNA-binding domain"/>
    <property type="match status" value="1"/>
</dbReference>
<dbReference type="InterPro" id="IPR039422">
    <property type="entry name" value="MarR/SlyA-like"/>
</dbReference>